<reference evidence="1" key="1">
    <citation type="submission" date="2023-06" db="EMBL/GenBank/DDBJ databases">
        <title>Conoideocrella luteorostrata (Hypocreales: Clavicipitaceae), a potential biocontrol fungus for elongate hemlock scale in United States Christmas tree production areas.</title>
        <authorList>
            <person name="Barrett H."/>
            <person name="Lovett B."/>
            <person name="Macias A.M."/>
            <person name="Stajich J.E."/>
            <person name="Kasson M.T."/>
        </authorList>
    </citation>
    <scope>NUCLEOTIDE SEQUENCE</scope>
    <source>
        <strain evidence="1">ARSEF 14590</strain>
    </source>
</reference>
<dbReference type="EMBL" id="JASWJB010000007">
    <property type="protein sequence ID" value="KAK2616343.1"/>
    <property type="molecule type" value="Genomic_DNA"/>
</dbReference>
<name>A0AAJ0G3V1_9HYPO</name>
<evidence type="ECO:0000313" key="2">
    <source>
        <dbReference type="Proteomes" id="UP001251528"/>
    </source>
</evidence>
<organism evidence="1 2">
    <name type="scientific">Conoideocrella luteorostrata</name>
    <dbReference type="NCBI Taxonomy" id="1105319"/>
    <lineage>
        <taxon>Eukaryota</taxon>
        <taxon>Fungi</taxon>
        <taxon>Dikarya</taxon>
        <taxon>Ascomycota</taxon>
        <taxon>Pezizomycotina</taxon>
        <taxon>Sordariomycetes</taxon>
        <taxon>Hypocreomycetidae</taxon>
        <taxon>Hypocreales</taxon>
        <taxon>Clavicipitaceae</taxon>
        <taxon>Conoideocrella</taxon>
    </lineage>
</organism>
<comment type="caution">
    <text evidence="1">The sequence shown here is derived from an EMBL/GenBank/DDBJ whole genome shotgun (WGS) entry which is preliminary data.</text>
</comment>
<evidence type="ECO:0000313" key="1">
    <source>
        <dbReference type="EMBL" id="KAK2616343.1"/>
    </source>
</evidence>
<gene>
    <name evidence="1" type="ORF">QQS21_000777</name>
</gene>
<sequence>MEWTRLSPQTRCLEAQVTDPAAIGPANGDEKANNSTIVIVQTNLDFIYAFEALQLGTAYEEMNVTSERVSDFISNSKKMQRHAASVCHSPAINRETAIRMDIDVVTSLWYHWLHDCDLKFPDRPMANVFPGRTWVIKAQNATEKTV</sequence>
<dbReference type="Proteomes" id="UP001251528">
    <property type="component" value="Unassembled WGS sequence"/>
</dbReference>
<proteinExistence type="predicted"/>
<protein>
    <submittedName>
        <fullName evidence="1">Uncharacterized protein</fullName>
    </submittedName>
</protein>
<dbReference type="AlphaFoldDB" id="A0AAJ0G3V1"/>
<accession>A0AAJ0G3V1</accession>
<keyword evidence="2" id="KW-1185">Reference proteome</keyword>